<evidence type="ECO:0000313" key="1">
    <source>
        <dbReference type="EMBL" id="KAH0565320.1"/>
    </source>
</evidence>
<name>A0A9P8RSS3_9PEZI</name>
<evidence type="ECO:0000313" key="2">
    <source>
        <dbReference type="Proteomes" id="UP000750711"/>
    </source>
</evidence>
<dbReference type="EMBL" id="JAGHQM010000108">
    <property type="protein sequence ID" value="KAH0565320.1"/>
    <property type="molecule type" value="Genomic_DNA"/>
</dbReference>
<protein>
    <submittedName>
        <fullName evidence="1">Uncharacterized protein</fullName>
    </submittedName>
</protein>
<comment type="caution">
    <text evidence="1">The sequence shown here is derived from an EMBL/GenBank/DDBJ whole genome shotgun (WGS) entry which is preliminary data.</text>
</comment>
<dbReference type="AlphaFoldDB" id="A0A9P8RSS3"/>
<organism evidence="1 2">
    <name type="scientific">Trichoglossum hirsutum</name>
    <dbReference type="NCBI Taxonomy" id="265104"/>
    <lineage>
        <taxon>Eukaryota</taxon>
        <taxon>Fungi</taxon>
        <taxon>Dikarya</taxon>
        <taxon>Ascomycota</taxon>
        <taxon>Pezizomycotina</taxon>
        <taxon>Geoglossomycetes</taxon>
        <taxon>Geoglossales</taxon>
        <taxon>Geoglossaceae</taxon>
        <taxon>Trichoglossum</taxon>
    </lineage>
</organism>
<gene>
    <name evidence="1" type="ORF">GP486_001281</name>
</gene>
<accession>A0A9P8RSS3</accession>
<reference evidence="1" key="1">
    <citation type="submission" date="2021-03" db="EMBL/GenBank/DDBJ databases">
        <title>Comparative genomics and phylogenomic investigation of the class Geoglossomycetes provide insights into ecological specialization and systematics.</title>
        <authorList>
            <person name="Melie T."/>
            <person name="Pirro S."/>
            <person name="Miller A.N."/>
            <person name="Quandt A."/>
        </authorList>
    </citation>
    <scope>NUCLEOTIDE SEQUENCE</scope>
    <source>
        <strain evidence="1">CAQ_001_2017</strain>
    </source>
</reference>
<dbReference type="Proteomes" id="UP000750711">
    <property type="component" value="Unassembled WGS sequence"/>
</dbReference>
<sequence length="173" mass="19562">MTASYLAFCHIFKDNPTNTLTDLVAQGDLWLKQCIHVARHPEIQVTSYHRPLPVRSHLSMVRTIAESQQKSVGKSRLSSLAINLQSAELPLRSAEKQRIPDETCYLLEDQRCPIAQALHIIPGLREFDISGLETMDVKGLKELVERVRERVTGDIVTMSQQDMSFAQRMSAAF</sequence>
<proteinExistence type="predicted"/>
<keyword evidence="2" id="KW-1185">Reference proteome</keyword>